<dbReference type="PRINTS" id="PR00455">
    <property type="entry name" value="HTHTETR"/>
</dbReference>
<dbReference type="Pfam" id="PF17929">
    <property type="entry name" value="TetR_C_34"/>
    <property type="match status" value="1"/>
</dbReference>
<dbReference type="SUPFAM" id="SSF46689">
    <property type="entry name" value="Homeodomain-like"/>
    <property type="match status" value="1"/>
</dbReference>
<dbReference type="InterPro" id="IPR001647">
    <property type="entry name" value="HTH_TetR"/>
</dbReference>
<keyword evidence="5" id="KW-1185">Reference proteome</keyword>
<dbReference type="Proteomes" id="UP000672039">
    <property type="component" value="Chromosome"/>
</dbReference>
<organism evidence="4 5">
    <name type="scientific">Thiothrix litoralis</name>
    <dbReference type="NCBI Taxonomy" id="2891210"/>
    <lineage>
        <taxon>Bacteria</taxon>
        <taxon>Pseudomonadati</taxon>
        <taxon>Pseudomonadota</taxon>
        <taxon>Gammaproteobacteria</taxon>
        <taxon>Thiotrichales</taxon>
        <taxon>Thiotrichaceae</taxon>
        <taxon>Thiothrix</taxon>
    </lineage>
</organism>
<dbReference type="InterPro" id="IPR050624">
    <property type="entry name" value="HTH-type_Tx_Regulator"/>
</dbReference>
<dbReference type="InterPro" id="IPR041483">
    <property type="entry name" value="TetR_C_34"/>
</dbReference>
<dbReference type="InterPro" id="IPR009057">
    <property type="entry name" value="Homeodomain-like_sf"/>
</dbReference>
<dbReference type="Gene3D" id="1.10.357.10">
    <property type="entry name" value="Tetracycline Repressor, domain 2"/>
    <property type="match status" value="1"/>
</dbReference>
<proteinExistence type="predicted"/>
<evidence type="ECO:0000259" key="3">
    <source>
        <dbReference type="PROSITE" id="PS50977"/>
    </source>
</evidence>
<reference evidence="4 5" key="1">
    <citation type="submission" date="2021-04" db="EMBL/GenBank/DDBJ databases">
        <title>Genomics, taxonomy and metabolism of representatives of sulfur bacteria of the genus Thiothrix: Thiothrix fructosivorans QT, Thiothrix unzii A1T and three new species, Thiothrix subterranea sp. nov., Thiothrix litoralis sp. nov. and 'Candidatus Thiothrix anitrata' sp. nov.</title>
        <authorList>
            <person name="Ravin N.V."/>
            <person name="Smolyakov D."/>
            <person name="Rudenko T.S."/>
            <person name="Mardanov A.V."/>
            <person name="Beletsky A.V."/>
            <person name="Markov N.D."/>
            <person name="Fomenkov A.I."/>
            <person name="Roberts R.J."/>
            <person name="Karnachuk O.V."/>
            <person name="Novikov A."/>
            <person name="Grabovich M.Y."/>
        </authorList>
    </citation>
    <scope>NUCLEOTIDE SEQUENCE [LARGE SCALE GENOMIC DNA]</scope>
    <source>
        <strain evidence="4 5">AS</strain>
    </source>
</reference>
<evidence type="ECO:0000256" key="1">
    <source>
        <dbReference type="ARBA" id="ARBA00023125"/>
    </source>
</evidence>
<dbReference type="PROSITE" id="PS50977">
    <property type="entry name" value="HTH_TETR_2"/>
    <property type="match status" value="1"/>
</dbReference>
<keyword evidence="1 2" id="KW-0238">DNA-binding</keyword>
<name>A0ABX7X010_9GAMM</name>
<evidence type="ECO:0000256" key="2">
    <source>
        <dbReference type="PROSITE-ProRule" id="PRU00335"/>
    </source>
</evidence>
<evidence type="ECO:0000313" key="5">
    <source>
        <dbReference type="Proteomes" id="UP000672039"/>
    </source>
</evidence>
<dbReference type="EMBL" id="CP072801">
    <property type="protein sequence ID" value="QTR47973.1"/>
    <property type="molecule type" value="Genomic_DNA"/>
</dbReference>
<dbReference type="RefSeq" id="WP_210224206.1">
    <property type="nucleotide sequence ID" value="NZ_CP072801.1"/>
</dbReference>
<dbReference type="Pfam" id="PF00440">
    <property type="entry name" value="TetR_N"/>
    <property type="match status" value="1"/>
</dbReference>
<protein>
    <submittedName>
        <fullName evidence="4">TetR/AcrR family transcriptional regulator</fullName>
    </submittedName>
</protein>
<sequence length="211" mass="24323">MQIRATNPEDKEQRREAILDAAEQLWLSQPERTSNVAEIASAAGLAKGTVYLYFRSKEELFLGIHERHVGTFFQRMTQRALQDKPMSLDSMFNINRQFLMDTPAFLPLATLCHGLLERQIPLEIAYAFEERTYTHLNQVVTALQRHFPQANQPLMMQSYALMLGLWQLLRPTPLKELMQERSLLSTGNNDYLDMLEAALHALWRGSLTSKD</sequence>
<dbReference type="PANTHER" id="PTHR43479:SF11">
    <property type="entry name" value="ACREF_ENVCD OPERON REPRESSOR-RELATED"/>
    <property type="match status" value="1"/>
</dbReference>
<feature type="domain" description="HTH tetR-type" evidence="3">
    <location>
        <begin position="12"/>
        <end position="72"/>
    </location>
</feature>
<dbReference type="PANTHER" id="PTHR43479">
    <property type="entry name" value="ACREF/ENVCD OPERON REPRESSOR-RELATED"/>
    <property type="match status" value="1"/>
</dbReference>
<evidence type="ECO:0000313" key="4">
    <source>
        <dbReference type="EMBL" id="QTR47973.1"/>
    </source>
</evidence>
<gene>
    <name evidence="4" type="ORF">J9253_08680</name>
</gene>
<accession>A0ABX7X010</accession>
<feature type="DNA-binding region" description="H-T-H motif" evidence="2">
    <location>
        <begin position="35"/>
        <end position="54"/>
    </location>
</feature>